<dbReference type="RefSeq" id="WP_097147560.1">
    <property type="nucleotide sequence ID" value="NZ_OBEA01000012.1"/>
</dbReference>
<protein>
    <submittedName>
        <fullName evidence="2">Uncharacterized protein</fullName>
    </submittedName>
</protein>
<evidence type="ECO:0000313" key="2">
    <source>
        <dbReference type="EMBL" id="SNY60838.1"/>
    </source>
</evidence>
<gene>
    <name evidence="1" type="ORF">CVM39_17495</name>
    <name evidence="2" type="ORF">SAMN06297129_3985</name>
</gene>
<dbReference type="AlphaFoldDB" id="A0A285JKP6"/>
<evidence type="ECO:0000313" key="4">
    <source>
        <dbReference type="Proteomes" id="UP000231702"/>
    </source>
</evidence>
<dbReference type="EMBL" id="OBEA01000012">
    <property type="protein sequence ID" value="SNY60838.1"/>
    <property type="molecule type" value="Genomic_DNA"/>
</dbReference>
<keyword evidence="4" id="KW-1185">Reference proteome</keyword>
<sequence>MSAPEGFTPLKGVEEILSALPSDAFAGTPLASVSLRERALSLLCAHDTMLREAERLRSALAALCAIPADAAALDQALAPDLAPLDGLRLLAANTAGERAA</sequence>
<dbReference type="Proteomes" id="UP000231702">
    <property type="component" value="Unassembled WGS sequence"/>
</dbReference>
<evidence type="ECO:0000313" key="1">
    <source>
        <dbReference type="EMBL" id="PJE26504.1"/>
    </source>
</evidence>
<reference evidence="1 4" key="2">
    <citation type="journal article" date="2018" name="Int. J. Syst. Evol. Microbiol.">
        <title>Pseudooceanicola lipolyticus sp. nov., a marine alphaproteobacterium, reclassification of Oceanicola flagellatus as Pseudooceanicola flagellatus comb. nov. and emended description of the genus Pseudooceanicola.</title>
        <authorList>
            <person name="Huang M.-M."/>
            <person name="Guo L.-L."/>
            <person name="Wu Y.-H."/>
            <person name="Lai Q.-L."/>
            <person name="Shao Z.-Z."/>
            <person name="Wang C.-S."/>
            <person name="Wu M."/>
            <person name="Xu X.-W."/>
        </authorList>
    </citation>
    <scope>NUCLEOTIDE SEQUENCE [LARGE SCALE GENOMIC DNA]</scope>
    <source>
        <strain evidence="1 4">Ar-45</strain>
    </source>
</reference>
<proteinExistence type="predicted"/>
<name>A0A285JKP6_9RHOB</name>
<dbReference type="EMBL" id="PGTD01000021">
    <property type="protein sequence ID" value="PJE26504.1"/>
    <property type="molecule type" value="Genomic_DNA"/>
</dbReference>
<evidence type="ECO:0000313" key="3">
    <source>
        <dbReference type="Proteomes" id="UP000231655"/>
    </source>
</evidence>
<dbReference type="Proteomes" id="UP000231655">
    <property type="component" value="Unassembled WGS sequence"/>
</dbReference>
<organism evidence="2 3">
    <name type="scientific">Pseudooceanicola antarcticus</name>
    <dbReference type="NCBI Taxonomy" id="1247613"/>
    <lineage>
        <taxon>Bacteria</taxon>
        <taxon>Pseudomonadati</taxon>
        <taxon>Pseudomonadota</taxon>
        <taxon>Alphaproteobacteria</taxon>
        <taxon>Rhodobacterales</taxon>
        <taxon>Paracoccaceae</taxon>
        <taxon>Pseudooceanicola</taxon>
    </lineage>
</organism>
<reference evidence="2 3" key="1">
    <citation type="submission" date="2017-09" db="EMBL/GenBank/DDBJ databases">
        <authorList>
            <person name="Ehlers B."/>
            <person name="Leendertz F.H."/>
        </authorList>
    </citation>
    <scope>NUCLEOTIDE SEQUENCE [LARGE SCALE GENOMIC DNA]</scope>
    <source>
        <strain evidence="2 3">CGMCC 1.12662</strain>
    </source>
</reference>
<accession>A0A285JKP6</accession>